<dbReference type="InterPro" id="IPR008979">
    <property type="entry name" value="Galactose-bd-like_sf"/>
</dbReference>
<dbReference type="Pfam" id="PF08530">
    <property type="entry name" value="PepX_C"/>
    <property type="match status" value="1"/>
</dbReference>
<accession>A0ABZ3FTE2</accession>
<evidence type="ECO:0000313" key="3">
    <source>
        <dbReference type="EMBL" id="XAN08435.1"/>
    </source>
</evidence>
<dbReference type="Gene3D" id="2.60.120.260">
    <property type="entry name" value="Galactose-binding domain-like"/>
    <property type="match status" value="1"/>
</dbReference>
<reference evidence="3 4" key="1">
    <citation type="submission" date="2024-04" db="EMBL/GenBank/DDBJ databases">
        <title>Isolation of an actinomycete strain from pig manure.</title>
        <authorList>
            <person name="Gong T."/>
            <person name="Yu Z."/>
            <person name="An M."/>
            <person name="Wei C."/>
            <person name="Yang W."/>
            <person name="Liu L."/>
        </authorList>
    </citation>
    <scope>NUCLEOTIDE SEQUENCE [LARGE SCALE GENOMIC DNA]</scope>
    <source>
        <strain evidence="3 4">ZF39</strain>
    </source>
</reference>
<evidence type="ECO:0000256" key="1">
    <source>
        <dbReference type="ARBA" id="ARBA00022801"/>
    </source>
</evidence>
<proteinExistence type="predicted"/>
<dbReference type="InterPro" id="IPR000383">
    <property type="entry name" value="Xaa-Pro-like_dom"/>
</dbReference>
<evidence type="ECO:0000313" key="4">
    <source>
        <dbReference type="Proteomes" id="UP001442841"/>
    </source>
</evidence>
<keyword evidence="4" id="KW-1185">Reference proteome</keyword>
<protein>
    <submittedName>
        <fullName evidence="3">CocE/NonD family hydrolase</fullName>
    </submittedName>
</protein>
<dbReference type="RefSeq" id="WP_425309891.1">
    <property type="nucleotide sequence ID" value="NZ_CP154795.1"/>
</dbReference>
<dbReference type="Pfam" id="PF02129">
    <property type="entry name" value="Peptidase_S15"/>
    <property type="match status" value="1"/>
</dbReference>
<sequence length="687" mass="76511">MTPRLVQGHELPKSVDVHHAWIPMPDGVRLHARIWLPTDAHEQPVPALLEYLPYRKSDWTSVRDAERHPWYAGHGYASVRVDIRGCGDSDGVFDDEYSENELNDGLAVIAWLAEQPWCTGKVGMFGISWGGFNSLQLAAMKPPALKAIVTVCSSDDRYDNDVHYVGGSVLGIDMTAWAGTMLAFSSRPPDPQHVGDRWLDLWRRRLDHVTPPLLTWLSHQTRDAYWQRASVCEDYSAIEAAVLAVGGWADPYHDTVLRLVENLSAPARGILGPWAHQYPDRATTPGPAMGFLQETLRWWDFWLKDIPTGVLEDAALRVFLEDSRPPVTAPGDVPGVWLATEWPAAAMRPIALPRASVPSRDDWVIVHTAQHVGVDSGKFFPYGNLTDLAPDQRADDGRSVAFELFVAEKNVTLLGNPEVVLRLDSARPRGQIIVRLCDVAPDGSSRLVSRGVLNLSSRQGRDRVVPFTPGEPETVRVRLTGLGVRIAAGHALRLVLSSTYWPWVWPQPEAGPLRVHLPSSSVTLPILDPARTPERDEVRWESAEHSAVAEPVVLHQRRARGPDGREMSQREIRHDVETGRWRLLVDPAYGGSRTYPHGLVYGEEVHEAYAITDGDPLSAEANSRWLVTLGRDEWQVSLRTEQDVTADANNFRVRARLLAEVLSADGQEVVETVADRTWDELIPRTAG</sequence>
<dbReference type="SUPFAM" id="SSF49785">
    <property type="entry name" value="Galactose-binding domain-like"/>
    <property type="match status" value="1"/>
</dbReference>
<dbReference type="NCBIfam" id="TIGR00976">
    <property type="entry name" value="CocE_NonD"/>
    <property type="match status" value="1"/>
</dbReference>
<dbReference type="SMART" id="SM00939">
    <property type="entry name" value="PepX_C"/>
    <property type="match status" value="1"/>
</dbReference>
<dbReference type="GO" id="GO:0016787">
    <property type="term" value="F:hydrolase activity"/>
    <property type="evidence" value="ECO:0007669"/>
    <property type="project" value="UniProtKB-KW"/>
</dbReference>
<keyword evidence="1 3" id="KW-0378">Hydrolase</keyword>
<name>A0ABZ3FTE2_9ACTN</name>
<dbReference type="Proteomes" id="UP001442841">
    <property type="component" value="Chromosome"/>
</dbReference>
<feature type="domain" description="Xaa-Pro dipeptidyl-peptidase C-terminal" evidence="2">
    <location>
        <begin position="296"/>
        <end position="549"/>
    </location>
</feature>
<dbReference type="Gene3D" id="1.10.3020.10">
    <property type="entry name" value="alpha-amino acid ester hydrolase ( Helical cap domain)"/>
    <property type="match status" value="1"/>
</dbReference>
<dbReference type="PANTHER" id="PTHR43056">
    <property type="entry name" value="PEPTIDASE S9 PROLYL OLIGOPEPTIDASE"/>
    <property type="match status" value="1"/>
</dbReference>
<dbReference type="EMBL" id="CP154795">
    <property type="protein sequence ID" value="XAN08435.1"/>
    <property type="molecule type" value="Genomic_DNA"/>
</dbReference>
<organism evidence="3 4">
    <name type="scientific">Ammonicoccus fulvus</name>
    <dbReference type="NCBI Taxonomy" id="3138240"/>
    <lineage>
        <taxon>Bacteria</taxon>
        <taxon>Bacillati</taxon>
        <taxon>Actinomycetota</taxon>
        <taxon>Actinomycetes</taxon>
        <taxon>Propionibacteriales</taxon>
        <taxon>Propionibacteriaceae</taxon>
        <taxon>Ammonicoccus</taxon>
    </lineage>
</organism>
<dbReference type="InterPro" id="IPR050585">
    <property type="entry name" value="Xaa-Pro_dipeptidyl-ppase/CocE"/>
</dbReference>
<dbReference type="InterPro" id="IPR013736">
    <property type="entry name" value="Xaa-Pro_dipept_C"/>
</dbReference>
<dbReference type="SUPFAM" id="SSF53474">
    <property type="entry name" value="alpha/beta-Hydrolases"/>
    <property type="match status" value="1"/>
</dbReference>
<evidence type="ECO:0000259" key="2">
    <source>
        <dbReference type="SMART" id="SM00939"/>
    </source>
</evidence>
<gene>
    <name evidence="3" type="ORF">AADG42_14365</name>
</gene>
<dbReference type="InterPro" id="IPR029058">
    <property type="entry name" value="AB_hydrolase_fold"/>
</dbReference>
<dbReference type="PANTHER" id="PTHR43056:SF10">
    <property type="entry name" value="COCE_NOND FAMILY, PUTATIVE (AFU_ORTHOLOGUE AFUA_7G00600)-RELATED"/>
    <property type="match status" value="1"/>
</dbReference>
<dbReference type="Gene3D" id="3.40.50.1820">
    <property type="entry name" value="alpha/beta hydrolase"/>
    <property type="match status" value="1"/>
</dbReference>
<dbReference type="InterPro" id="IPR005674">
    <property type="entry name" value="CocE/Ser_esterase"/>
</dbReference>